<reference evidence="2 3" key="1">
    <citation type="submission" date="2016-04" db="EMBL/GenBank/DDBJ databases">
        <authorList>
            <consortium name="Pathogen Informatics"/>
        </authorList>
    </citation>
    <scope>NUCLEOTIDE SEQUENCE [LARGE SCALE GENOMIC DNA]</scope>
    <source>
        <strain evidence="2 3">H050680373</strain>
    </source>
</reference>
<dbReference type="EMBL" id="FKIF01000008">
    <property type="protein sequence ID" value="SAI72962.1"/>
    <property type="molecule type" value="Genomic_DNA"/>
</dbReference>
<accession>A0A157SRA8</accession>
<protein>
    <recommendedName>
        <fullName evidence="1">Half a barrel domain-containing protein</fullName>
    </recommendedName>
</protein>
<evidence type="ECO:0000259" key="1">
    <source>
        <dbReference type="Pfam" id="PF24721"/>
    </source>
</evidence>
<dbReference type="RefSeq" id="WP_066131797.1">
    <property type="nucleotide sequence ID" value="NZ_FKIF01000008.1"/>
</dbReference>
<sequence length="178" mass="19305">MTEFDHIVAKVLDAANGGWGVQSTGEKLMAALVLSRHDWLDSMGYTIPQALDRVGASWVALVSMAAATVAEHERLATEAKTLARTYALLTADPSGGELDAAASLVAYNNVPGYRDATITVDLQPVGSQRRFRCRLQINAADSNELAVHLVATHRLAWLPGRRPSDAKENEQLPEWISL</sequence>
<feature type="domain" description="Half a barrel" evidence="1">
    <location>
        <begin position="99"/>
        <end position="176"/>
    </location>
</feature>
<organism evidence="2 3">
    <name type="scientific">Bordetella ansorpii</name>
    <dbReference type="NCBI Taxonomy" id="288768"/>
    <lineage>
        <taxon>Bacteria</taxon>
        <taxon>Pseudomonadati</taxon>
        <taxon>Pseudomonadota</taxon>
        <taxon>Betaproteobacteria</taxon>
        <taxon>Burkholderiales</taxon>
        <taxon>Alcaligenaceae</taxon>
        <taxon>Bordetella</taxon>
    </lineage>
</organism>
<name>A0A157SRA8_9BORD</name>
<evidence type="ECO:0000313" key="3">
    <source>
        <dbReference type="Proteomes" id="UP000076848"/>
    </source>
</evidence>
<dbReference type="Proteomes" id="UP000076848">
    <property type="component" value="Unassembled WGS sequence"/>
</dbReference>
<evidence type="ECO:0000313" key="2">
    <source>
        <dbReference type="EMBL" id="SAI72962.1"/>
    </source>
</evidence>
<proteinExistence type="predicted"/>
<dbReference type="Pfam" id="PF24721">
    <property type="entry name" value="HAB"/>
    <property type="match status" value="1"/>
</dbReference>
<keyword evidence="3" id="KW-1185">Reference proteome</keyword>
<gene>
    <name evidence="2" type="ORF">SAMEA3906486_04378</name>
</gene>
<dbReference type="InterPro" id="IPR056469">
    <property type="entry name" value="HAB_dom"/>
</dbReference>
<dbReference type="STRING" id="288768.SAMEA3906486_04378"/>
<dbReference type="AlphaFoldDB" id="A0A157SRA8"/>